<evidence type="ECO:0000256" key="1">
    <source>
        <dbReference type="SAM" id="Phobius"/>
    </source>
</evidence>
<keyword evidence="1" id="KW-0812">Transmembrane</keyword>
<dbReference type="RefSeq" id="WP_228085414.1">
    <property type="nucleotide sequence ID" value="NZ_JACVHL010000002.1"/>
</dbReference>
<dbReference type="InterPro" id="IPR014121">
    <property type="entry name" value="TraN_Ftype"/>
</dbReference>
<accession>A0A9Q3U9J1</accession>
<name>A0A9Q3U9J1_VIBPH</name>
<sequence>MFVKLKQVIVTYLSLLMMLVQGVNATATPYRMVGLINATYQSIANPAFLFPSALGLGLVGASSTSTAATLEAPEQSCPTGYDKSGGRCMKKETRAIIPVCPHGYTSKKIVEQTLGVPINTCVATDTKVAEVDCPSGWTRGGANNQQCRHETPPDRYGICPSSSYSKQNGVCVTAWQFMNQSDYVCSDLCNVSLPNVRDKCPADQDPIELAKEHNRGICTAQGAADGKCVEGEVVYLSYPDQEWRIENPFEAPSSSNPVMCYRTAYESQKRECPTPNSITGSSNGEPVWGTPTGVDGDNPLYYDKDTGEPTHCTRTWMQDMNVSCPVGTVLDTTLNACVDEKATQCPVGTTYSNGQCLGGDGKQCPTTHYYDELSSMCVPKLSDPKDFNEQYNSGADLAWAIGGLQSSLNQKANQTGDVELDMALLNQSANKELQANKDKYKDVVAIGENDRSNNTYAGIDKTYGSEKEQTKAIQGNHRSYQSYLNNPNPDSLNLAAEAYAVVDENIKNNRPPAIDPNDDWMAGSQDIFAGVGNGTDPYFGDCKVGGTKKVLNPDKQIITQETCTKPLVQNFSSCKVQRYIEQPVLKILEGADKVQVEIIADDSIRITLGEKCNNCLNDGGTPCKTYSENVIVQMTKDINVKKATFKSAIYDDMIVIAADGEEVFRAAKAPWNVSGWPAPGQRCENGTSYSWGGAKDVTTQFQTAIEDDHRIDFNYKIGVGGMGEAYAVVEIQFDDSIRTDWFDEPRYEPENCFDRYQANECTATGWECDLSMPPQTLGMEDWVEWDGVKNWNITNGGYDARSTKNGPYSVYGSETNVGTLWFKGHVTVPGDDDDSFGFVVGYPENPHFTKDPRNVDYDPNAQDTDENHYYVLLWTSNHQGSNGSYSGLSLYKSYIPYPTIESRFPGYWGINFHQDQFENDKHGNSVKVIDVIKSDRTPWAPNKKYEIEYKQDEFGYLKFWIDGVLRLEVRPEEQKIKTGRFGFATISLNNVFFQGMEKVTPYEFGPLFPGDSDPSRCVQGHATDFRCGSMAAGSSVLGPNGSVWTADKILNAQDTCAPLEERTDCTWVGRECVEGFEQPDGSCLMEQERYECVDNSNAWEEVPLENTCSMLPCSDGSCEQRGDEKNNDFGEVVTQMALISEMREYMDCSDPEDINTCEVYKGKQRSCSYDQFGMIDCCEEFKGKSIDLFALTLNLMTVASFESEMLGMPESLTSQAWGQMEGYMPDIEFDFWTTGGANQEYSPLGVDIGSGQVNSTQGVALGQSQRVNSQNEIAAGTGEVTDSPTDENGLPTPNAFQDFLLDLAKDKIIDEMVKQAMNYIVNLLPQVIQDAIIQAGAAMLGEQVASQGAAAVLTNGMAAIASMMAFVGVAIAVIQIAMALYQMLNGCDDEEQDMPQVLKEKKCFYSYTRDCDKKFGICQRKYQKKHCCFSSVMSRIIMEQAIDQPQAFGGRTFTNNDWYRTQSCRGLKLSEIPLVDFDKINLDEWYSLMVQSGSLPDGQDTLEEWTKDNSFANPYGREDSLQVQYSRSLDSANEDFREVMDKQDVLGDWDCSQASNTQGCKTGILSE</sequence>
<evidence type="ECO:0000313" key="3">
    <source>
        <dbReference type="Proteomes" id="UP000726777"/>
    </source>
</evidence>
<dbReference type="Pfam" id="PF06986">
    <property type="entry name" value="F_T4SS_TraN"/>
    <property type="match status" value="2"/>
</dbReference>
<keyword evidence="1" id="KW-0472">Membrane</keyword>
<keyword evidence="1" id="KW-1133">Transmembrane helix</keyword>
<comment type="caution">
    <text evidence="2">The sequence shown here is derived from an EMBL/GenBank/DDBJ whole genome shotgun (WGS) entry which is preliminary data.</text>
</comment>
<feature type="transmembrane region" description="Helical" evidence="1">
    <location>
        <begin position="1356"/>
        <end position="1381"/>
    </location>
</feature>
<dbReference type="Proteomes" id="UP000726777">
    <property type="component" value="Unassembled WGS sequence"/>
</dbReference>
<proteinExistence type="predicted"/>
<evidence type="ECO:0000313" key="2">
    <source>
        <dbReference type="EMBL" id="MCC3803747.1"/>
    </source>
</evidence>
<dbReference type="EMBL" id="JACVHL010000002">
    <property type="protein sequence ID" value="MCC3803747.1"/>
    <property type="molecule type" value="Genomic_DNA"/>
</dbReference>
<gene>
    <name evidence="2" type="primary">traN</name>
    <name evidence="2" type="ORF">IB292_01735</name>
</gene>
<protein>
    <submittedName>
        <fullName evidence="2">Conjugal transfer protein TraN</fullName>
    </submittedName>
</protein>
<dbReference type="Gene3D" id="2.60.120.200">
    <property type="match status" value="1"/>
</dbReference>
<organism evidence="2 3">
    <name type="scientific">Vibrio parahaemolyticus</name>
    <dbReference type="NCBI Taxonomy" id="670"/>
    <lineage>
        <taxon>Bacteria</taxon>
        <taxon>Pseudomonadati</taxon>
        <taxon>Pseudomonadota</taxon>
        <taxon>Gammaproteobacteria</taxon>
        <taxon>Vibrionales</taxon>
        <taxon>Vibrionaceae</taxon>
        <taxon>Vibrio</taxon>
    </lineage>
</organism>
<reference evidence="2" key="1">
    <citation type="submission" date="2020-09" db="EMBL/GenBank/DDBJ databases">
        <title>Genome sequence of Vibrio parahaemolyticus isolates.</title>
        <authorList>
            <person name="Hammerl J.A."/>
            <person name="Strauch E."/>
        </authorList>
    </citation>
    <scope>NUCLEOTIDE SEQUENCE</scope>
    <source>
        <strain evidence="2">17-VB00146</strain>
    </source>
</reference>